<name>A0A9Q4AT93_9HYPH</name>
<sequence length="53" mass="5709">MRTIAQKRARAKKMKVAAGLLLVAAVFTPKLDNLTLPSVPFPFVTTAIAAEIQ</sequence>
<accession>A0A9Q4AT93</accession>
<organism evidence="1 2">
    <name type="scientific">Devosia ureilytica</name>
    <dbReference type="NCBI Taxonomy" id="2952754"/>
    <lineage>
        <taxon>Bacteria</taxon>
        <taxon>Pseudomonadati</taxon>
        <taxon>Pseudomonadota</taxon>
        <taxon>Alphaproteobacteria</taxon>
        <taxon>Hyphomicrobiales</taxon>
        <taxon>Devosiaceae</taxon>
        <taxon>Devosia</taxon>
    </lineage>
</organism>
<proteinExistence type="predicted"/>
<dbReference type="Proteomes" id="UP001060275">
    <property type="component" value="Unassembled WGS sequence"/>
</dbReference>
<gene>
    <name evidence="1" type="ORF">NF348_18310</name>
</gene>
<dbReference type="RefSeq" id="WP_254676217.1">
    <property type="nucleotide sequence ID" value="NZ_JAMWDU010000011.1"/>
</dbReference>
<protein>
    <submittedName>
        <fullName evidence="1">Uncharacterized protein</fullName>
    </submittedName>
</protein>
<evidence type="ECO:0000313" key="1">
    <source>
        <dbReference type="EMBL" id="MCP8889066.1"/>
    </source>
</evidence>
<comment type="caution">
    <text evidence="1">The sequence shown here is derived from an EMBL/GenBank/DDBJ whole genome shotgun (WGS) entry which is preliminary data.</text>
</comment>
<reference evidence="1" key="1">
    <citation type="submission" date="2022-06" db="EMBL/GenBank/DDBJ databases">
        <title>Devosia sp. XJ19-45 genome assembly.</title>
        <authorList>
            <person name="Li B."/>
            <person name="Cai M."/>
            <person name="Nie G."/>
            <person name="Li W."/>
        </authorList>
    </citation>
    <scope>NUCLEOTIDE SEQUENCE</scope>
    <source>
        <strain evidence="1">XJ19-45</strain>
    </source>
</reference>
<dbReference type="EMBL" id="JAMWDU010000011">
    <property type="protein sequence ID" value="MCP8889066.1"/>
    <property type="molecule type" value="Genomic_DNA"/>
</dbReference>
<evidence type="ECO:0000313" key="2">
    <source>
        <dbReference type="Proteomes" id="UP001060275"/>
    </source>
</evidence>
<dbReference type="AlphaFoldDB" id="A0A9Q4AT93"/>
<keyword evidence="2" id="KW-1185">Reference proteome</keyword>